<evidence type="ECO:0000313" key="4">
    <source>
        <dbReference type="EMBL" id="MBK3519937.1"/>
    </source>
</evidence>
<dbReference type="InterPro" id="IPR028098">
    <property type="entry name" value="Glyco_trans_4-like_N"/>
</dbReference>
<keyword evidence="1" id="KW-0328">Glycosyltransferase</keyword>
<dbReference type="PANTHER" id="PTHR12526:SF629">
    <property type="entry name" value="TEICHURONIC ACID BIOSYNTHESIS GLYCOSYLTRANSFERASE TUAH-RELATED"/>
    <property type="match status" value="1"/>
</dbReference>
<dbReference type="CDD" id="cd03801">
    <property type="entry name" value="GT4_PimA-like"/>
    <property type="match status" value="1"/>
</dbReference>
<protein>
    <submittedName>
        <fullName evidence="4">Glycosyltransferase family 4 protein</fullName>
    </submittedName>
</protein>
<proteinExistence type="predicted"/>
<evidence type="ECO:0000256" key="2">
    <source>
        <dbReference type="ARBA" id="ARBA00022679"/>
    </source>
</evidence>
<evidence type="ECO:0000256" key="1">
    <source>
        <dbReference type="ARBA" id="ARBA00022676"/>
    </source>
</evidence>
<dbReference type="RefSeq" id="WP_200467156.1">
    <property type="nucleotide sequence ID" value="NZ_JAENRR010000106.1"/>
</dbReference>
<gene>
    <name evidence="4" type="ORF">JIV24_21540</name>
</gene>
<dbReference type="Proteomes" id="UP000605676">
    <property type="component" value="Unassembled WGS sequence"/>
</dbReference>
<organism evidence="4 5">
    <name type="scientific">Carboxylicivirga marina</name>
    <dbReference type="NCBI Taxonomy" id="2800988"/>
    <lineage>
        <taxon>Bacteria</taxon>
        <taxon>Pseudomonadati</taxon>
        <taxon>Bacteroidota</taxon>
        <taxon>Bacteroidia</taxon>
        <taxon>Marinilabiliales</taxon>
        <taxon>Marinilabiliaceae</taxon>
        <taxon>Carboxylicivirga</taxon>
    </lineage>
</organism>
<comment type="caution">
    <text evidence="4">The sequence shown here is derived from an EMBL/GenBank/DDBJ whole genome shotgun (WGS) entry which is preliminary data.</text>
</comment>
<dbReference type="Gene3D" id="3.40.50.2000">
    <property type="entry name" value="Glycogen Phosphorylase B"/>
    <property type="match status" value="2"/>
</dbReference>
<dbReference type="Pfam" id="PF13439">
    <property type="entry name" value="Glyco_transf_4"/>
    <property type="match status" value="1"/>
</dbReference>
<sequence>MKLLYIANSYVPSKTANSIHVMKMCRSFALVGHDVTLITFDSSENEESNVENVFAYYGVEQCFSIKKIALRKLKGKMHLFAFEAIKFALAFKPDIVYTRCEIPAVYLSFTKIPFVIEAHKPFINQKGVMGYLFRRIFKARNLKRFVAISNVLKQMFLIHFKQDIDSLVLHDAADIPQLDDQLTIKWKGRTEALQLGYFGHLYPGRGVDVIIELAKSNQDADFHIVGGRQKDVDYWREQLVGLSNIYIHGFIEPSEVAQYRNRCDVLLAPYQREVWVENKGHESSKYMSPLKIFEYMSSKKCIICSDIPVLREVLNNENSLLVSPDKIEEWNAAIKKAFDEDFRNRLAIRAFEDLKAKYTWNKRAELSLEGIKNG</sequence>
<dbReference type="Pfam" id="PF13692">
    <property type="entry name" value="Glyco_trans_1_4"/>
    <property type="match status" value="1"/>
</dbReference>
<dbReference type="EMBL" id="JAENRR010000106">
    <property type="protein sequence ID" value="MBK3519937.1"/>
    <property type="molecule type" value="Genomic_DNA"/>
</dbReference>
<accession>A0ABS1HQV8</accession>
<dbReference type="PANTHER" id="PTHR12526">
    <property type="entry name" value="GLYCOSYLTRANSFERASE"/>
    <property type="match status" value="1"/>
</dbReference>
<dbReference type="SUPFAM" id="SSF53756">
    <property type="entry name" value="UDP-Glycosyltransferase/glycogen phosphorylase"/>
    <property type="match status" value="1"/>
</dbReference>
<keyword evidence="2" id="KW-0808">Transferase</keyword>
<reference evidence="4 5" key="1">
    <citation type="submission" date="2021-01" db="EMBL/GenBank/DDBJ databases">
        <title>Carboxyliciviraga sp.nov., isolated from coastal sediments.</title>
        <authorList>
            <person name="Lu D."/>
            <person name="Zhang T."/>
        </authorList>
    </citation>
    <scope>NUCLEOTIDE SEQUENCE [LARGE SCALE GENOMIC DNA]</scope>
    <source>
        <strain evidence="4 5">N1Y132</strain>
    </source>
</reference>
<feature type="domain" description="Glycosyltransferase subfamily 4-like N-terminal" evidence="3">
    <location>
        <begin position="19"/>
        <end position="157"/>
    </location>
</feature>
<name>A0ABS1HQV8_9BACT</name>
<keyword evidence="5" id="KW-1185">Reference proteome</keyword>
<evidence type="ECO:0000259" key="3">
    <source>
        <dbReference type="Pfam" id="PF13439"/>
    </source>
</evidence>
<evidence type="ECO:0000313" key="5">
    <source>
        <dbReference type="Proteomes" id="UP000605676"/>
    </source>
</evidence>